<gene>
    <name evidence="15" type="primary">Vom1r30</name>
    <name evidence="15" type="ORF">PHOROB_LOCUS16667</name>
</gene>
<keyword evidence="8 13" id="KW-0297">G-protein coupled receptor</keyword>
<evidence type="ECO:0000256" key="10">
    <source>
        <dbReference type="ARBA" id="ARBA00023170"/>
    </source>
</evidence>
<evidence type="ECO:0000256" key="1">
    <source>
        <dbReference type="ARBA" id="ARBA00003878"/>
    </source>
</evidence>
<reference evidence="15" key="1">
    <citation type="submission" date="2022-06" db="EMBL/GenBank/DDBJ databases">
        <authorList>
            <person name="Andreotti S."/>
            <person name="Wyler E."/>
        </authorList>
    </citation>
    <scope>NUCLEOTIDE SEQUENCE</scope>
</reference>
<evidence type="ECO:0000256" key="9">
    <source>
        <dbReference type="ARBA" id="ARBA00023136"/>
    </source>
</evidence>
<dbReference type="AlphaFoldDB" id="A0AAV0A9Z9"/>
<keyword evidence="16" id="KW-1185">Reference proteome</keyword>
<dbReference type="InterPro" id="IPR004072">
    <property type="entry name" value="Vmron_rcpt_1"/>
</dbReference>
<evidence type="ECO:0000256" key="12">
    <source>
        <dbReference type="ARBA" id="ARBA00023224"/>
    </source>
</evidence>
<organism evidence="15 16">
    <name type="scientific">Phodopus roborovskii</name>
    <name type="common">Roborovski's desert hamster</name>
    <name type="synonym">Cricetulus roborovskii</name>
    <dbReference type="NCBI Taxonomy" id="109678"/>
    <lineage>
        <taxon>Eukaryota</taxon>
        <taxon>Metazoa</taxon>
        <taxon>Chordata</taxon>
        <taxon>Craniata</taxon>
        <taxon>Vertebrata</taxon>
        <taxon>Euteleostomi</taxon>
        <taxon>Mammalia</taxon>
        <taxon>Eutheria</taxon>
        <taxon>Euarchontoglires</taxon>
        <taxon>Glires</taxon>
        <taxon>Rodentia</taxon>
        <taxon>Myomorpha</taxon>
        <taxon>Muroidea</taxon>
        <taxon>Cricetidae</taxon>
        <taxon>Cricetinae</taxon>
        <taxon>Phodopus</taxon>
    </lineage>
</organism>
<evidence type="ECO:0000313" key="15">
    <source>
        <dbReference type="EMBL" id="CAH7401381.1"/>
    </source>
</evidence>
<dbReference type="GO" id="GO:0005886">
    <property type="term" value="C:plasma membrane"/>
    <property type="evidence" value="ECO:0007669"/>
    <property type="project" value="UniProtKB-SubCell"/>
</dbReference>
<keyword evidence="9 13" id="KW-0472">Membrane</keyword>
<evidence type="ECO:0000256" key="8">
    <source>
        <dbReference type="ARBA" id="ARBA00023040"/>
    </source>
</evidence>
<evidence type="ECO:0000256" key="11">
    <source>
        <dbReference type="ARBA" id="ARBA00023180"/>
    </source>
</evidence>
<dbReference type="EMBL" id="CALSGD010001620">
    <property type="protein sequence ID" value="CAH7401381.1"/>
    <property type="molecule type" value="Genomic_DNA"/>
</dbReference>
<dbReference type="PRINTS" id="PR01534">
    <property type="entry name" value="VOMERONASL1R"/>
</dbReference>
<sequence>MISTDLAMGIIFLSQTALGMMGNSALLCCFIINKFSGIRARPTDLIVKHLTCANFMVLICKGIPQTMAAFGWTYFLDTIECKLVFYFHRIARGVSLGSTALLSFFQAIMITPSNAKYKYIKVRANDIIGPSVSMCWSLQMMLNGFIPVLVTDLGDGKNVTDFGDFLYCVVTKPQNLTYALYVILLGSSDVICLALMIWASVSMVLILLKHKQRVQYMHRVLCPKSSPETRATQTILVLVSSFVFFYTTSGMLTMCLTSVNGITKWLVNVSVATAACFPALCPFLLIRHYTSVSMLCCTC</sequence>
<evidence type="ECO:0000256" key="3">
    <source>
        <dbReference type="ARBA" id="ARBA00010663"/>
    </source>
</evidence>
<dbReference type="PROSITE" id="PS50262">
    <property type="entry name" value="G_PROTEIN_RECEP_F1_2"/>
    <property type="match status" value="1"/>
</dbReference>
<keyword evidence="7 13" id="KW-1133">Transmembrane helix</keyword>
<dbReference type="InterPro" id="IPR017452">
    <property type="entry name" value="GPCR_Rhodpsn_7TM"/>
</dbReference>
<accession>A0AAV0A9Z9</accession>
<feature type="transmembrane region" description="Helical" evidence="13">
    <location>
        <begin position="265"/>
        <end position="286"/>
    </location>
</feature>
<feature type="transmembrane region" description="Helical" evidence="13">
    <location>
        <begin position="53"/>
        <end position="75"/>
    </location>
</feature>
<keyword evidence="10 13" id="KW-0675">Receptor</keyword>
<dbReference type="GO" id="GO:0007606">
    <property type="term" value="P:sensory perception of chemical stimulus"/>
    <property type="evidence" value="ECO:0007669"/>
    <property type="project" value="UniProtKB-ARBA"/>
</dbReference>
<dbReference type="Proteomes" id="UP001152836">
    <property type="component" value="Unassembled WGS sequence"/>
</dbReference>
<keyword evidence="6 13" id="KW-0812">Transmembrane</keyword>
<comment type="caution">
    <text evidence="15">The sequence shown here is derived from an EMBL/GenBank/DDBJ whole genome shotgun (WGS) entry which is preliminary data.</text>
</comment>
<keyword evidence="11" id="KW-0325">Glycoprotein</keyword>
<feature type="transmembrane region" description="Helical" evidence="13">
    <location>
        <begin position="235"/>
        <end position="259"/>
    </location>
</feature>
<dbReference type="GO" id="GO:0019236">
    <property type="term" value="P:response to pheromone"/>
    <property type="evidence" value="ECO:0007669"/>
    <property type="project" value="UniProtKB-KW"/>
</dbReference>
<evidence type="ECO:0000259" key="14">
    <source>
        <dbReference type="PROSITE" id="PS50262"/>
    </source>
</evidence>
<feature type="transmembrane region" description="Helical" evidence="13">
    <location>
        <begin position="95"/>
        <end position="115"/>
    </location>
</feature>
<proteinExistence type="inferred from homology"/>
<evidence type="ECO:0000256" key="5">
    <source>
        <dbReference type="ARBA" id="ARBA00022507"/>
    </source>
</evidence>
<feature type="transmembrane region" description="Helical" evidence="13">
    <location>
        <begin position="127"/>
        <end position="150"/>
    </location>
</feature>
<comment type="subcellular location">
    <subcellularLocation>
        <location evidence="2 13">Cell membrane</location>
        <topology evidence="2 13">Multi-pass membrane protein</topology>
    </subcellularLocation>
</comment>
<keyword evidence="5 13" id="KW-0589">Pheromone response</keyword>
<dbReference type="FunFam" id="1.20.1070.10:FF:000033">
    <property type="entry name" value="Vomeronasal type-1 receptor"/>
    <property type="match status" value="1"/>
</dbReference>
<keyword evidence="12 13" id="KW-0807">Transducer</keyword>
<name>A0AAV0A9Z9_PHORO</name>
<comment type="similarity">
    <text evidence="3 13">Belongs to the G-protein coupled receptor 1 family.</text>
</comment>
<evidence type="ECO:0000313" key="16">
    <source>
        <dbReference type="Proteomes" id="UP001152836"/>
    </source>
</evidence>
<evidence type="ECO:0000256" key="4">
    <source>
        <dbReference type="ARBA" id="ARBA00022475"/>
    </source>
</evidence>
<dbReference type="Gene3D" id="1.20.1070.10">
    <property type="entry name" value="Rhodopsin 7-helix transmembrane proteins"/>
    <property type="match status" value="1"/>
</dbReference>
<evidence type="ECO:0000256" key="7">
    <source>
        <dbReference type="ARBA" id="ARBA00022989"/>
    </source>
</evidence>
<dbReference type="SUPFAM" id="SSF81321">
    <property type="entry name" value="Family A G protein-coupled receptor-like"/>
    <property type="match status" value="1"/>
</dbReference>
<feature type="transmembrane region" description="Helical" evidence="13">
    <location>
        <begin position="6"/>
        <end position="32"/>
    </location>
</feature>
<dbReference type="PANTHER" id="PTHR24062">
    <property type="entry name" value="VOMERONASAL TYPE-1 RECEPTOR"/>
    <property type="match status" value="1"/>
</dbReference>
<dbReference type="GO" id="GO:0016503">
    <property type="term" value="F:pheromone receptor activity"/>
    <property type="evidence" value="ECO:0007669"/>
    <property type="project" value="InterPro"/>
</dbReference>
<evidence type="ECO:0000256" key="13">
    <source>
        <dbReference type="RuleBase" id="RU364061"/>
    </source>
</evidence>
<evidence type="ECO:0000256" key="2">
    <source>
        <dbReference type="ARBA" id="ARBA00004651"/>
    </source>
</evidence>
<feature type="transmembrane region" description="Helical" evidence="13">
    <location>
        <begin position="178"/>
        <end position="208"/>
    </location>
</feature>
<comment type="function">
    <text evidence="1">Putative pheromone receptor.</text>
</comment>
<protein>
    <recommendedName>
        <fullName evidence="13">Vomeronasal type-1 receptor</fullName>
    </recommendedName>
</protein>
<dbReference type="Pfam" id="PF03402">
    <property type="entry name" value="V1R"/>
    <property type="match status" value="1"/>
</dbReference>
<evidence type="ECO:0000256" key="6">
    <source>
        <dbReference type="ARBA" id="ARBA00022692"/>
    </source>
</evidence>
<keyword evidence="4 13" id="KW-1003">Cell membrane</keyword>
<feature type="domain" description="G-protein coupled receptors family 1 profile" evidence="14">
    <location>
        <begin position="22"/>
        <end position="285"/>
    </location>
</feature>